<proteinExistence type="predicted"/>
<dbReference type="HOGENOM" id="CLU_983276_0_0_7"/>
<name>B6BII7_SULGG</name>
<keyword evidence="2" id="KW-1185">Reference proteome</keyword>
<dbReference type="Proteomes" id="UP000006431">
    <property type="component" value="Unassembled WGS sequence"/>
</dbReference>
<dbReference type="PATRIC" id="fig|929558.5.peg.1814"/>
<accession>B6BII7</accession>
<sequence>MGIHIQHNQLGDLREKIISRKKQIERLSDTTGQAKKMFEDYIQPIMNVYQPIISPLASHNTNLFYRARKCLNNEPFYHIKHLYNPPNPSGRAFSSLSKPTLYGSSSIQTSLAEIEVKIGDLVNIAIFDYTEIMKDDFWFVGQLGTFYKSQEETRYLENLNVLHKPFHTDEEVLISLVFKDLLINEIFSTLSSDEDRYELNQFLIENVEKSISKDRRFNGVVFISTKDAPGVNFAIYGEAIKDLKLSIVNLIEITSIDDYGCIGYKHLQSLSSQDGNLHWSKDI</sequence>
<dbReference type="EMBL" id="AFRZ01000001">
    <property type="protein sequence ID" value="EHP30342.1"/>
    <property type="molecule type" value="Genomic_DNA"/>
</dbReference>
<protein>
    <submittedName>
        <fullName evidence="1">Uncharacterized protein</fullName>
    </submittedName>
</protein>
<accession>H1FVW0</accession>
<dbReference type="AlphaFoldDB" id="B6BII7"/>
<gene>
    <name evidence="1" type="ORF">SMGD1_1819</name>
</gene>
<evidence type="ECO:0000313" key="1">
    <source>
        <dbReference type="EMBL" id="EHP30342.1"/>
    </source>
</evidence>
<organism evidence="1 2">
    <name type="scientific">Sulfurimonas gotlandica (strain DSM 19862 / JCM 16533 / GD1)</name>
    <dbReference type="NCBI Taxonomy" id="929558"/>
    <lineage>
        <taxon>Bacteria</taxon>
        <taxon>Pseudomonadati</taxon>
        <taxon>Campylobacterota</taxon>
        <taxon>Epsilonproteobacteria</taxon>
        <taxon>Campylobacterales</taxon>
        <taxon>Sulfurimonadaceae</taxon>
        <taxon>Sulfurimonas</taxon>
    </lineage>
</organism>
<comment type="caution">
    <text evidence="1">The sequence shown here is derived from an EMBL/GenBank/DDBJ whole genome shotgun (WGS) entry which is preliminary data.</text>
</comment>
<reference evidence="1 2" key="1">
    <citation type="journal article" date="2012" name="Proc. Natl. Acad. Sci. U.S.A.">
        <title>Genome and physiology of a model Epsilonproteobacterium responsible for sulfide detoxification in marine oxygen depletion zones.</title>
        <authorList>
            <person name="Grote J."/>
            <person name="Schott T."/>
            <person name="Bruckner C.G."/>
            <person name="Glockner F.O."/>
            <person name="Jost G."/>
            <person name="Teeling H."/>
            <person name="Labrenz M."/>
            <person name="Jurgens K."/>
        </authorList>
    </citation>
    <scope>NUCLEOTIDE SEQUENCE [LARGE SCALE GENOMIC DNA]</scope>
    <source>
        <strain evidence="1 2">GD1</strain>
    </source>
</reference>
<evidence type="ECO:0000313" key="2">
    <source>
        <dbReference type="Proteomes" id="UP000006431"/>
    </source>
</evidence>